<evidence type="ECO:0000313" key="1">
    <source>
        <dbReference type="EMBL" id="KAA3671025.1"/>
    </source>
</evidence>
<proteinExistence type="predicted"/>
<comment type="caution">
    <text evidence="1">The sequence shown here is derived from an EMBL/GenBank/DDBJ whole genome shotgun (WGS) entry which is preliminary data.</text>
</comment>
<keyword evidence="2" id="KW-1185">Reference proteome</keyword>
<accession>A0A5J4N685</accession>
<reference evidence="1 2" key="1">
    <citation type="journal article" date="2019" name="Gigascience">
        <title>Whole-genome sequence of the oriental lung fluke Paragonimus westermani.</title>
        <authorList>
            <person name="Oey H."/>
            <person name="Zakrzewski M."/>
            <person name="Narain K."/>
            <person name="Devi K.R."/>
            <person name="Agatsuma T."/>
            <person name="Nawaratna S."/>
            <person name="Gobert G.N."/>
            <person name="Jones M.K."/>
            <person name="Ragan M.A."/>
            <person name="McManus D.P."/>
            <person name="Krause L."/>
        </authorList>
    </citation>
    <scope>NUCLEOTIDE SEQUENCE [LARGE SCALE GENOMIC DNA]</scope>
    <source>
        <strain evidence="1 2">IND2009</strain>
    </source>
</reference>
<dbReference type="Proteomes" id="UP000324629">
    <property type="component" value="Unassembled WGS sequence"/>
</dbReference>
<dbReference type="EMBL" id="QNGE01007469">
    <property type="protein sequence ID" value="KAA3671025.1"/>
    <property type="molecule type" value="Genomic_DNA"/>
</dbReference>
<evidence type="ECO:0000313" key="2">
    <source>
        <dbReference type="Proteomes" id="UP000324629"/>
    </source>
</evidence>
<dbReference type="AlphaFoldDB" id="A0A5J4N685"/>
<sequence length="52" mass="5750">MFVCVFVFVLVLLLASFRTGCCGCFAVAVDLLTWRRIGMSFCSCDGIGYQMV</sequence>
<name>A0A5J4N685_9TREM</name>
<gene>
    <name evidence="1" type="ORF">DEA37_0008520</name>
</gene>
<organism evidence="1 2">
    <name type="scientific">Paragonimus westermani</name>
    <dbReference type="NCBI Taxonomy" id="34504"/>
    <lineage>
        <taxon>Eukaryota</taxon>
        <taxon>Metazoa</taxon>
        <taxon>Spiralia</taxon>
        <taxon>Lophotrochozoa</taxon>
        <taxon>Platyhelminthes</taxon>
        <taxon>Trematoda</taxon>
        <taxon>Digenea</taxon>
        <taxon>Plagiorchiida</taxon>
        <taxon>Troglotremata</taxon>
        <taxon>Troglotrematidae</taxon>
        <taxon>Paragonimus</taxon>
    </lineage>
</organism>
<protein>
    <submittedName>
        <fullName evidence="1">Uncharacterized protein</fullName>
    </submittedName>
</protein>